<reference evidence="1 2" key="1">
    <citation type="submission" date="2020-09" db="EMBL/GenBank/DDBJ databases">
        <authorList>
            <person name="Kim M.K."/>
        </authorList>
    </citation>
    <scope>NUCLEOTIDE SEQUENCE [LARGE SCALE GENOMIC DNA]</scope>
    <source>
        <strain evidence="1 2">BT189</strain>
    </source>
</reference>
<evidence type="ECO:0000313" key="2">
    <source>
        <dbReference type="Proteomes" id="UP000606003"/>
    </source>
</evidence>
<gene>
    <name evidence="1" type="ORF">IC234_11165</name>
</gene>
<comment type="caution">
    <text evidence="1">The sequence shown here is derived from an EMBL/GenBank/DDBJ whole genome shotgun (WGS) entry which is preliminary data.</text>
</comment>
<evidence type="ECO:0000313" key="1">
    <source>
        <dbReference type="EMBL" id="MBD2722683.1"/>
    </source>
</evidence>
<sequence>MTKRTRPWTYNVPSTVTIAPGGYYVFDVDFDPKTWDNSPLQERRTPVRQRPVDGGARCRLRARYTITAPKPGDVRIRKPSGVPLWTGTVSSAEKTYVLWP</sequence>
<name>A0ABR8JUN0_9BACT</name>
<organism evidence="1 2">
    <name type="scientific">Hymenobacter armeniacus</name>
    <dbReference type="NCBI Taxonomy" id="2771358"/>
    <lineage>
        <taxon>Bacteria</taxon>
        <taxon>Pseudomonadati</taxon>
        <taxon>Bacteroidota</taxon>
        <taxon>Cytophagia</taxon>
        <taxon>Cytophagales</taxon>
        <taxon>Hymenobacteraceae</taxon>
        <taxon>Hymenobacter</taxon>
    </lineage>
</organism>
<dbReference type="EMBL" id="JACXAC010000003">
    <property type="protein sequence ID" value="MBD2722683.1"/>
    <property type="molecule type" value="Genomic_DNA"/>
</dbReference>
<protein>
    <submittedName>
        <fullName evidence="1">Uncharacterized protein</fullName>
    </submittedName>
</protein>
<proteinExistence type="predicted"/>
<accession>A0ABR8JUN0</accession>
<dbReference type="RefSeq" id="WP_190924501.1">
    <property type="nucleotide sequence ID" value="NZ_JACXAC010000003.1"/>
</dbReference>
<keyword evidence="2" id="KW-1185">Reference proteome</keyword>
<dbReference type="Proteomes" id="UP000606003">
    <property type="component" value="Unassembled WGS sequence"/>
</dbReference>